<evidence type="ECO:0000313" key="2">
    <source>
        <dbReference type="Proteomes" id="UP000076722"/>
    </source>
</evidence>
<proteinExistence type="predicted"/>
<keyword evidence="2" id="KW-1185">Reference proteome</keyword>
<reference evidence="1 2" key="1">
    <citation type="journal article" date="2016" name="Mol. Biol. Evol.">
        <title>Comparative Genomics of Early-Diverging Mushroom-Forming Fungi Provides Insights into the Origins of Lignocellulose Decay Capabilities.</title>
        <authorList>
            <person name="Nagy L.G."/>
            <person name="Riley R."/>
            <person name="Tritt A."/>
            <person name="Adam C."/>
            <person name="Daum C."/>
            <person name="Floudas D."/>
            <person name="Sun H."/>
            <person name="Yadav J.S."/>
            <person name="Pangilinan J."/>
            <person name="Larsson K.H."/>
            <person name="Matsuura K."/>
            <person name="Barry K."/>
            <person name="Labutti K."/>
            <person name="Kuo R."/>
            <person name="Ohm R.A."/>
            <person name="Bhattacharya S.S."/>
            <person name="Shirouzu T."/>
            <person name="Yoshinaga Y."/>
            <person name="Martin F.M."/>
            <person name="Grigoriev I.V."/>
            <person name="Hibbett D.S."/>
        </authorList>
    </citation>
    <scope>NUCLEOTIDE SEQUENCE [LARGE SCALE GENOMIC DNA]</scope>
    <source>
        <strain evidence="1 2">HHB9708</strain>
    </source>
</reference>
<dbReference type="Proteomes" id="UP000076722">
    <property type="component" value="Unassembled WGS sequence"/>
</dbReference>
<evidence type="ECO:0000313" key="1">
    <source>
        <dbReference type="EMBL" id="KZS96589.1"/>
    </source>
</evidence>
<accession>A0A164Y564</accession>
<sequence length="252" mass="29252">MSVFRFNEMIYDVVTTFSPFLMQHFAAHIVDVLPFYNGIDFASAHGFEPLFVELVITSAIRSLRPITHNVDDLVRILSQLNVLWTGSRCIPLIGGFRSPAVAPDAPFDFYGHPLAMDRLLYDLVEIFGFQRVGPSTYFTDHEHTRRIYPYLSRGFVYECATLQHPTSRVVIRLAFADQFRSCLPTMRFQTFHPQRIVLFLNTGGEDIPVDFGHGNHLIHVRNYLGYACEPLVRHENVRYSYPGYHRDPFYYY</sequence>
<protein>
    <submittedName>
        <fullName evidence="1">Uncharacterized protein</fullName>
    </submittedName>
</protein>
<gene>
    <name evidence="1" type="ORF">SISNIDRAFT_483145</name>
</gene>
<organism evidence="1 2">
    <name type="scientific">Sistotremastrum niveocremeum HHB9708</name>
    <dbReference type="NCBI Taxonomy" id="1314777"/>
    <lineage>
        <taxon>Eukaryota</taxon>
        <taxon>Fungi</taxon>
        <taxon>Dikarya</taxon>
        <taxon>Basidiomycota</taxon>
        <taxon>Agaricomycotina</taxon>
        <taxon>Agaricomycetes</taxon>
        <taxon>Sistotremastrales</taxon>
        <taxon>Sistotremastraceae</taxon>
        <taxon>Sertulicium</taxon>
        <taxon>Sertulicium niveocremeum</taxon>
    </lineage>
</organism>
<name>A0A164Y564_9AGAM</name>
<dbReference type="AlphaFoldDB" id="A0A164Y564"/>
<dbReference type="EMBL" id="KV419399">
    <property type="protein sequence ID" value="KZS96589.1"/>
    <property type="molecule type" value="Genomic_DNA"/>
</dbReference>